<organism evidence="14">
    <name type="scientific">Euphorbia peplus</name>
    <name type="common">Petty spurge</name>
    <dbReference type="NCBI Taxonomy" id="38846"/>
    <lineage>
        <taxon>Eukaryota</taxon>
        <taxon>Viridiplantae</taxon>
        <taxon>Streptophyta</taxon>
        <taxon>Embryophyta</taxon>
        <taxon>Tracheophyta</taxon>
        <taxon>Spermatophyta</taxon>
        <taxon>Magnoliopsida</taxon>
        <taxon>eudicotyledons</taxon>
        <taxon>Gunneridae</taxon>
        <taxon>Pentapetalae</taxon>
        <taxon>rosids</taxon>
        <taxon>fabids</taxon>
        <taxon>Malpighiales</taxon>
        <taxon>Euphorbiaceae</taxon>
        <taxon>Euphorbioideae</taxon>
        <taxon>Euphorbieae</taxon>
        <taxon>Euphorbia</taxon>
        <taxon>Euphorbia subgen. Esula</taxon>
        <taxon>Euphorbia sect. Tithymalus</taxon>
    </lineage>
</organism>
<evidence type="ECO:0000256" key="10">
    <source>
        <dbReference type="ARBA" id="ARBA00077882"/>
    </source>
</evidence>
<evidence type="ECO:0000256" key="11">
    <source>
        <dbReference type="PIRSR" id="PIRSR602401-1"/>
    </source>
</evidence>
<evidence type="ECO:0000256" key="7">
    <source>
        <dbReference type="ARBA" id="ARBA00023033"/>
    </source>
</evidence>
<dbReference type="PANTHER" id="PTHR47955">
    <property type="entry name" value="CYTOCHROME P450 FAMILY 71 PROTEIN"/>
    <property type="match status" value="1"/>
</dbReference>
<reference evidence="14" key="1">
    <citation type="journal article" date="2014" name="Plant Cell">
        <title>Production of bioactive diterpenoids in the euphorbiaceae depends on evolutionarily conserved gene clusters.</title>
        <authorList>
            <person name="King A.J."/>
            <person name="Brown G.D."/>
            <person name="Gilday A.D."/>
            <person name="Larson T.R."/>
            <person name="Graham I.A."/>
        </authorList>
    </citation>
    <scope>NUCLEOTIDE SEQUENCE</scope>
</reference>
<accession>A0A088FR71</accession>
<feature type="transmembrane region" description="Helical" evidence="13">
    <location>
        <begin position="12"/>
        <end position="34"/>
    </location>
</feature>
<dbReference type="PRINTS" id="PR00463">
    <property type="entry name" value="EP450I"/>
</dbReference>
<evidence type="ECO:0000256" key="4">
    <source>
        <dbReference type="ARBA" id="ARBA00022723"/>
    </source>
</evidence>
<dbReference type="FunFam" id="1.10.630.10:FF:000043">
    <property type="entry name" value="Cytochrome P450 99A2"/>
    <property type="match status" value="1"/>
</dbReference>
<evidence type="ECO:0000256" key="5">
    <source>
        <dbReference type="ARBA" id="ARBA00023002"/>
    </source>
</evidence>
<dbReference type="InterPro" id="IPR001128">
    <property type="entry name" value="Cyt_P450"/>
</dbReference>
<comment type="catalytic activity">
    <reaction evidence="8">
        <text>4,8-dihydroxycasbene + reduced [NADPH--hemoprotein reductase] + O2 = 4,5,8-trihydroxycasbene + oxidized [NADPH--hemoprotein reductase] + H2O + H(+)</text>
        <dbReference type="Rhea" id="RHEA:67032"/>
        <dbReference type="Rhea" id="RHEA-COMP:11964"/>
        <dbReference type="Rhea" id="RHEA-COMP:11965"/>
        <dbReference type="ChEBI" id="CHEBI:15377"/>
        <dbReference type="ChEBI" id="CHEBI:15378"/>
        <dbReference type="ChEBI" id="CHEBI:15379"/>
        <dbReference type="ChEBI" id="CHEBI:57618"/>
        <dbReference type="ChEBI" id="CHEBI:58210"/>
        <dbReference type="ChEBI" id="CHEBI:157601"/>
        <dbReference type="ChEBI" id="CHEBI:157602"/>
    </reaction>
    <physiologicalReaction direction="left-to-right" evidence="8">
        <dbReference type="Rhea" id="RHEA:67033"/>
    </physiologicalReaction>
</comment>
<sequence length="503" mass="57498">MEFTLSLKKMELQILSFPILFPFLLFILTFLTIIRRKKQNQDCNFPPGPWQFPIIGNIPQLLGGLFHHRLSDLAKIHGPIMSIQQGQIPAVVITSVELAKEVLKTQGEIFAGRPQAPAGDVLYYDCKDIVFAPYGDHWRQMRKICTLEFLSLKRVQSFRSLREENVSGFIKFLSTKANSSVNLTKSVGNLTSSIMLIKTYGKCDEKLLAMLEKVKQAVLETSSGTDLFPSLKFIQYINGEKSRMARVQKEMDKMLEQIIKEHKVQYKFGDNNLLQVLLDQQQNGDLELPLTNEIIKANIMEIFFGGSHTSSKTVEWAMSELMKNPESMTKAQAEVRQVFGETGNVEESRMQEVKYLKSVIKETLRLHPPATFVTRECRQKTKVNGYDIYPKTVVHVNTYAICRDPDVWVEPEKFYPERFEENQIDYKGAHMELIPFGAGKRICPGISLATTYVEVLLANLLYHFDWKLPYGMTPANLDMTEMHCGALARKHDLCLIPIPFSKI</sequence>
<dbReference type="SMR" id="A0A088FR71"/>
<dbReference type="CDD" id="cd11072">
    <property type="entry name" value="CYP71-like"/>
    <property type="match status" value="1"/>
</dbReference>
<comment type="cofactor">
    <cofactor evidence="1 11">
        <name>heme</name>
        <dbReference type="ChEBI" id="CHEBI:30413"/>
    </cofactor>
</comment>
<evidence type="ECO:0000256" key="2">
    <source>
        <dbReference type="ARBA" id="ARBA00010617"/>
    </source>
</evidence>
<dbReference type="EMBL" id="KF986824">
    <property type="protein sequence ID" value="AIM47559.1"/>
    <property type="molecule type" value="mRNA"/>
</dbReference>
<evidence type="ECO:0000256" key="9">
    <source>
        <dbReference type="ARBA" id="ARBA00077108"/>
    </source>
</evidence>
<evidence type="ECO:0000256" key="1">
    <source>
        <dbReference type="ARBA" id="ARBA00001971"/>
    </source>
</evidence>
<name>A0A088FR71_EUPPE</name>
<proteinExistence type="evidence at transcript level"/>
<evidence type="ECO:0000313" key="14">
    <source>
        <dbReference type="EMBL" id="AIM47559.1"/>
    </source>
</evidence>
<dbReference type="GO" id="GO:0016705">
    <property type="term" value="F:oxidoreductase activity, acting on paired donors, with incorporation or reduction of molecular oxygen"/>
    <property type="evidence" value="ECO:0007669"/>
    <property type="project" value="InterPro"/>
</dbReference>
<dbReference type="PRINTS" id="PR00385">
    <property type="entry name" value="P450"/>
</dbReference>
<dbReference type="Gene3D" id="1.10.630.10">
    <property type="entry name" value="Cytochrome P450"/>
    <property type="match status" value="1"/>
</dbReference>
<keyword evidence="13" id="KW-1133">Transmembrane helix</keyword>
<keyword evidence="3 11" id="KW-0349">Heme</keyword>
<protein>
    <recommendedName>
        <fullName evidence="10">4,5,8-trihydroxycasbene synthase</fullName>
    </recommendedName>
    <alternativeName>
        <fullName evidence="9">4,8-dihydroxycasbene synthase</fullName>
    </alternativeName>
</protein>
<evidence type="ECO:0000256" key="13">
    <source>
        <dbReference type="SAM" id="Phobius"/>
    </source>
</evidence>
<keyword evidence="13" id="KW-0472">Membrane</keyword>
<dbReference type="GO" id="GO:0020037">
    <property type="term" value="F:heme binding"/>
    <property type="evidence" value="ECO:0007669"/>
    <property type="project" value="InterPro"/>
</dbReference>
<evidence type="ECO:0000256" key="12">
    <source>
        <dbReference type="RuleBase" id="RU000461"/>
    </source>
</evidence>
<keyword evidence="7 12" id="KW-0503">Monooxygenase</keyword>
<comment type="similarity">
    <text evidence="2 12">Belongs to the cytochrome P450 family.</text>
</comment>
<dbReference type="SUPFAM" id="SSF48264">
    <property type="entry name" value="Cytochrome P450"/>
    <property type="match status" value="1"/>
</dbReference>
<evidence type="ECO:0000256" key="6">
    <source>
        <dbReference type="ARBA" id="ARBA00023004"/>
    </source>
</evidence>
<dbReference type="InterPro" id="IPR002401">
    <property type="entry name" value="Cyt_P450_E_grp-I"/>
</dbReference>
<keyword evidence="4 11" id="KW-0479">Metal-binding</keyword>
<dbReference type="InterPro" id="IPR036396">
    <property type="entry name" value="Cyt_P450_sf"/>
</dbReference>
<feature type="binding site" description="axial binding residue" evidence="11">
    <location>
        <position position="443"/>
    </location>
    <ligand>
        <name>heme</name>
        <dbReference type="ChEBI" id="CHEBI:30413"/>
    </ligand>
    <ligandPart>
        <name>Fe</name>
        <dbReference type="ChEBI" id="CHEBI:18248"/>
    </ligandPart>
</feature>
<dbReference type="AlphaFoldDB" id="A0A088FR71"/>
<keyword evidence="5 12" id="KW-0560">Oxidoreductase</keyword>
<evidence type="ECO:0000256" key="3">
    <source>
        <dbReference type="ARBA" id="ARBA00022617"/>
    </source>
</evidence>
<dbReference type="PANTHER" id="PTHR47955:SF8">
    <property type="entry name" value="CYTOCHROME P450 71D11-LIKE"/>
    <property type="match status" value="1"/>
</dbReference>
<keyword evidence="6 11" id="KW-0408">Iron</keyword>
<evidence type="ECO:0000256" key="8">
    <source>
        <dbReference type="ARBA" id="ARBA00051605"/>
    </source>
</evidence>
<keyword evidence="13" id="KW-0812">Transmembrane</keyword>
<dbReference type="GO" id="GO:0005506">
    <property type="term" value="F:iron ion binding"/>
    <property type="evidence" value="ECO:0007669"/>
    <property type="project" value="InterPro"/>
</dbReference>
<dbReference type="GO" id="GO:0004497">
    <property type="term" value="F:monooxygenase activity"/>
    <property type="evidence" value="ECO:0007669"/>
    <property type="project" value="UniProtKB-KW"/>
</dbReference>
<dbReference type="Pfam" id="PF00067">
    <property type="entry name" value="p450"/>
    <property type="match status" value="1"/>
</dbReference>
<dbReference type="InterPro" id="IPR017972">
    <property type="entry name" value="Cyt_P450_CS"/>
</dbReference>
<dbReference type="PROSITE" id="PS00086">
    <property type="entry name" value="CYTOCHROME_P450"/>
    <property type="match status" value="1"/>
</dbReference>